<dbReference type="Gene3D" id="3.40.50.720">
    <property type="entry name" value="NAD(P)-binding Rossmann-like Domain"/>
    <property type="match status" value="1"/>
</dbReference>
<dbReference type="PRINTS" id="PR00081">
    <property type="entry name" value="GDHRDH"/>
</dbReference>
<dbReference type="InterPro" id="IPR002347">
    <property type="entry name" value="SDR_fam"/>
</dbReference>
<evidence type="ECO:0000256" key="2">
    <source>
        <dbReference type="ARBA" id="ARBA00023002"/>
    </source>
</evidence>
<dbReference type="OrthoDB" id="286404at2"/>
<dbReference type="AlphaFoldDB" id="A0A239DXV4"/>
<accession>A0A239DXV4</accession>
<dbReference type="PANTHER" id="PTHR43639:SF1">
    <property type="entry name" value="SHORT-CHAIN DEHYDROGENASE_REDUCTASE FAMILY PROTEIN"/>
    <property type="match status" value="1"/>
</dbReference>
<dbReference type="CDD" id="cd05233">
    <property type="entry name" value="SDR_c"/>
    <property type="match status" value="1"/>
</dbReference>
<keyword evidence="5" id="KW-1185">Reference proteome</keyword>
<dbReference type="EMBL" id="FZOF01000005">
    <property type="protein sequence ID" value="SNS37335.1"/>
    <property type="molecule type" value="Genomic_DNA"/>
</dbReference>
<dbReference type="FunFam" id="3.40.50.720:FF:000084">
    <property type="entry name" value="Short-chain dehydrogenase reductase"/>
    <property type="match status" value="1"/>
</dbReference>
<feature type="chain" id="PRO_5039650885" evidence="3">
    <location>
        <begin position="29"/>
        <end position="251"/>
    </location>
</feature>
<dbReference type="PANTHER" id="PTHR43639">
    <property type="entry name" value="OXIDOREDUCTASE, SHORT-CHAIN DEHYDROGENASE/REDUCTASE FAMILY (AFU_ORTHOLOGUE AFUA_5G02870)"/>
    <property type="match status" value="1"/>
</dbReference>
<keyword evidence="3" id="KW-0732">Signal</keyword>
<evidence type="ECO:0000313" key="5">
    <source>
        <dbReference type="Proteomes" id="UP000198280"/>
    </source>
</evidence>
<dbReference type="PRINTS" id="PR00080">
    <property type="entry name" value="SDRFAMILY"/>
</dbReference>
<name>A0A239DXV4_9ACTN</name>
<dbReference type="GO" id="GO:0016491">
    <property type="term" value="F:oxidoreductase activity"/>
    <property type="evidence" value="ECO:0007669"/>
    <property type="project" value="UniProtKB-KW"/>
</dbReference>
<reference evidence="4 5" key="1">
    <citation type="submission" date="2017-06" db="EMBL/GenBank/DDBJ databases">
        <authorList>
            <person name="Kim H.J."/>
            <person name="Triplett B.A."/>
        </authorList>
    </citation>
    <scope>NUCLEOTIDE SEQUENCE [LARGE SCALE GENOMIC DNA]</scope>
    <source>
        <strain evidence="4 5">CGMCC 4.1858</strain>
    </source>
</reference>
<dbReference type="InterPro" id="IPR036291">
    <property type="entry name" value="NAD(P)-bd_dom_sf"/>
</dbReference>
<protein>
    <submittedName>
        <fullName evidence="4">NAD(P)-dependent dehydrogenase, short-chain alcohol dehydrogenase family</fullName>
    </submittedName>
</protein>
<evidence type="ECO:0000256" key="3">
    <source>
        <dbReference type="SAM" id="SignalP"/>
    </source>
</evidence>
<gene>
    <name evidence="4" type="ORF">SAMN05216252_105220</name>
</gene>
<dbReference type="SUPFAM" id="SSF51735">
    <property type="entry name" value="NAD(P)-binding Rossmann-fold domains"/>
    <property type="match status" value="1"/>
</dbReference>
<dbReference type="PROSITE" id="PS00061">
    <property type="entry name" value="ADH_SHORT"/>
    <property type="match status" value="1"/>
</dbReference>
<dbReference type="Pfam" id="PF13561">
    <property type="entry name" value="adh_short_C2"/>
    <property type="match status" value="1"/>
</dbReference>
<evidence type="ECO:0000256" key="1">
    <source>
        <dbReference type="ARBA" id="ARBA00006484"/>
    </source>
</evidence>
<organism evidence="4 5">
    <name type="scientific">Actinacidiphila glaucinigra</name>
    <dbReference type="NCBI Taxonomy" id="235986"/>
    <lineage>
        <taxon>Bacteria</taxon>
        <taxon>Bacillati</taxon>
        <taxon>Actinomycetota</taxon>
        <taxon>Actinomycetes</taxon>
        <taxon>Kitasatosporales</taxon>
        <taxon>Streptomycetaceae</taxon>
        <taxon>Actinacidiphila</taxon>
    </lineage>
</organism>
<dbReference type="RefSeq" id="WP_089223785.1">
    <property type="nucleotide sequence ID" value="NZ_FZOF01000005.1"/>
</dbReference>
<dbReference type="InterPro" id="IPR020904">
    <property type="entry name" value="Sc_DH/Rdtase_CS"/>
</dbReference>
<feature type="signal peptide" evidence="3">
    <location>
        <begin position="1"/>
        <end position="28"/>
    </location>
</feature>
<proteinExistence type="inferred from homology"/>
<sequence length="251" mass="25117">MTQRLTGRTALVTGSTTGLGAAIAAALAAEGAFVVVSGRDEARGADVVARIEKDGGSAAFVGADLSGGADAVGRLATGALAAAGGRIDVLVNNAALLLTPTPTAEVPQETVDQALAVSVRSVFLLTGLLAPPMAERGHGAVVNLGSINGMRGMAHSALYSMTKAAVHSLTTSWAAEYGPHGVRVNTVAPGPTLTEKVAAREEQLTPIISRMPARRAGTPAEVASAVVFLASDEASQIHGATLTVDGGYTAV</sequence>
<comment type="similarity">
    <text evidence="1">Belongs to the short-chain dehydrogenases/reductases (SDR) family.</text>
</comment>
<dbReference type="Proteomes" id="UP000198280">
    <property type="component" value="Unassembled WGS sequence"/>
</dbReference>
<evidence type="ECO:0000313" key="4">
    <source>
        <dbReference type="EMBL" id="SNS37335.1"/>
    </source>
</evidence>
<keyword evidence="2" id="KW-0560">Oxidoreductase</keyword>